<evidence type="ECO:0000313" key="4">
    <source>
        <dbReference type="EMBL" id="SDL55364.1"/>
    </source>
</evidence>
<dbReference type="Gene3D" id="3.50.50.60">
    <property type="entry name" value="FAD/NAD(P)-binding domain"/>
    <property type="match status" value="2"/>
</dbReference>
<dbReference type="Pfam" id="PF07992">
    <property type="entry name" value="Pyr_redox_2"/>
    <property type="match status" value="1"/>
</dbReference>
<dbReference type="GO" id="GO:0016491">
    <property type="term" value="F:oxidoreductase activity"/>
    <property type="evidence" value="ECO:0007669"/>
    <property type="project" value="UniProtKB-KW"/>
</dbReference>
<keyword evidence="5" id="KW-1185">Reference proteome</keyword>
<evidence type="ECO:0000256" key="2">
    <source>
        <dbReference type="ARBA" id="ARBA00023002"/>
    </source>
</evidence>
<dbReference type="InterPro" id="IPR023753">
    <property type="entry name" value="FAD/NAD-binding_dom"/>
</dbReference>
<keyword evidence="1" id="KW-0285">Flavoprotein</keyword>
<accession>A0A1G9L0N2</accession>
<organism evidence="4 5">
    <name type="scientific">Romboutsia lituseburensis DSM 797</name>
    <dbReference type="NCBI Taxonomy" id="1121325"/>
    <lineage>
        <taxon>Bacteria</taxon>
        <taxon>Bacillati</taxon>
        <taxon>Bacillota</taxon>
        <taxon>Clostridia</taxon>
        <taxon>Peptostreptococcales</taxon>
        <taxon>Peptostreptococcaceae</taxon>
        <taxon>Romboutsia</taxon>
    </lineage>
</organism>
<gene>
    <name evidence="4" type="ORF">SAMN04515677_102331</name>
</gene>
<proteinExistence type="predicted"/>
<keyword evidence="2" id="KW-0560">Oxidoreductase</keyword>
<dbReference type="EMBL" id="FNGW01000002">
    <property type="protein sequence ID" value="SDL55364.1"/>
    <property type="molecule type" value="Genomic_DNA"/>
</dbReference>
<reference evidence="4 5" key="1">
    <citation type="submission" date="2016-10" db="EMBL/GenBank/DDBJ databases">
        <authorList>
            <person name="de Groot N.N."/>
        </authorList>
    </citation>
    <scope>NUCLEOTIDE SEQUENCE [LARGE SCALE GENOMIC DNA]</scope>
    <source>
        <strain evidence="4 5">DSM 797</strain>
    </source>
</reference>
<dbReference type="InterPro" id="IPR050097">
    <property type="entry name" value="Ferredoxin-NADP_redctase_2"/>
</dbReference>
<dbReference type="PRINTS" id="PR00368">
    <property type="entry name" value="FADPNR"/>
</dbReference>
<dbReference type="STRING" id="1121325.SAMN04515677_102331"/>
<evidence type="ECO:0000256" key="1">
    <source>
        <dbReference type="ARBA" id="ARBA00022630"/>
    </source>
</evidence>
<evidence type="ECO:0000313" key="5">
    <source>
        <dbReference type="Proteomes" id="UP000199068"/>
    </source>
</evidence>
<dbReference type="AlphaFoldDB" id="A0A1G9L0N2"/>
<evidence type="ECO:0000259" key="3">
    <source>
        <dbReference type="Pfam" id="PF07992"/>
    </source>
</evidence>
<dbReference type="PRINTS" id="PR00469">
    <property type="entry name" value="PNDRDTASEII"/>
</dbReference>
<dbReference type="RefSeq" id="WP_170827932.1">
    <property type="nucleotide sequence ID" value="NZ_FNGW01000002.1"/>
</dbReference>
<dbReference type="PANTHER" id="PTHR48105">
    <property type="entry name" value="THIOREDOXIN REDUCTASE 1-RELATED-RELATED"/>
    <property type="match status" value="1"/>
</dbReference>
<dbReference type="SUPFAM" id="SSF51905">
    <property type="entry name" value="FAD/NAD(P)-binding domain"/>
    <property type="match status" value="1"/>
</dbReference>
<feature type="domain" description="FAD/NAD(P)-binding" evidence="3">
    <location>
        <begin position="3"/>
        <end position="275"/>
    </location>
</feature>
<dbReference type="InterPro" id="IPR036188">
    <property type="entry name" value="FAD/NAD-bd_sf"/>
</dbReference>
<name>A0A1G9L0N2_9FIRM</name>
<sequence length="299" mass="32813">MRYDIAIVGSGPAGLSAAINGKIRNKSVIVFGNENLSNKLIKAPSIDNYLGFFEISGDELKNKFKEHIDSMGIDICQKKINNVYAMGDYFALMSGDEMYEATTVILATGVEYGKPIKGEEEFLGRGVGYCATCDAPLYKDKKVAIIGYNKESEEEANFLNEIASKTYFIPMYKNEGLMRSSNDLDSSIEVINDRPVQIHGDNLVNKVAFKEKEIDVDGVFVIKDSASPKSLVPGIETDGPHIKVDINMKTSIEGCFAAGDCVGKPYSYIKSAGQGQIAALNAVAYLDKLKIEQRKQQQQ</sequence>
<dbReference type="Proteomes" id="UP000199068">
    <property type="component" value="Unassembled WGS sequence"/>
</dbReference>
<protein>
    <submittedName>
        <fullName evidence="4">Thioredoxin reductase (NADPH)</fullName>
    </submittedName>
</protein>